<evidence type="ECO:0000313" key="12">
    <source>
        <dbReference type="EMBL" id="MBA2897735.1"/>
    </source>
</evidence>
<dbReference type="EMBL" id="JACDUR010000013">
    <property type="protein sequence ID" value="MBA2897735.1"/>
    <property type="molecule type" value="Genomic_DNA"/>
</dbReference>
<dbReference type="GO" id="GO:0015074">
    <property type="term" value="P:DNA integration"/>
    <property type="evidence" value="ECO:0007669"/>
    <property type="project" value="UniProtKB-KW"/>
</dbReference>
<dbReference type="Pfam" id="PF02899">
    <property type="entry name" value="Phage_int_SAM_1"/>
    <property type="match status" value="1"/>
</dbReference>
<dbReference type="GO" id="GO:0003677">
    <property type="term" value="F:DNA binding"/>
    <property type="evidence" value="ECO:0007669"/>
    <property type="project" value="UniProtKB-UniRule"/>
</dbReference>
<keyword evidence="6 9" id="KW-0238">DNA-binding</keyword>
<gene>
    <name evidence="12" type="ORF">HNR30_009141</name>
</gene>
<evidence type="ECO:0000259" key="11">
    <source>
        <dbReference type="PROSITE" id="PS51900"/>
    </source>
</evidence>
<protein>
    <submittedName>
        <fullName evidence="12">Integrase/recombinase XerC/integrase/recombinase XerD</fullName>
    </submittedName>
</protein>
<evidence type="ECO:0000256" key="9">
    <source>
        <dbReference type="PROSITE-ProRule" id="PRU01248"/>
    </source>
</evidence>
<name>A0A7W0CUZ2_9ACTN</name>
<dbReference type="InterPro" id="IPR013762">
    <property type="entry name" value="Integrase-like_cat_sf"/>
</dbReference>
<dbReference type="AlphaFoldDB" id="A0A7W0CUZ2"/>
<sequence length="310" mass="34285">MDEVIAEQLGRDHPLAASLDDFLTDKRNAGASGQTIRAYRGDLLQFIAHVDGDLSELTATPIRAFLADLGTLSPATRKRKRAAIASFCRWAVRHDLLEANPMDRIDTIRVPKTLPRPAAAADVAKVLNAICSRRPRKDLPLDRLRDRVLFETAYVCGARAAEVCGLYVEDLDLRLDDEHVRIHGKGGSVRTVLLDDRGYGTLLKLYLTRAGYTNGPLFRASINGSGGPLSYDAAHHRWNGYRQAAGVDIDIHQLRHAHATELINAGVSIEAVRRRLGHASTETTQLYTLLSDAVADAEVRAARRREQRTR</sequence>
<keyword evidence="8" id="KW-0131">Cell cycle</keyword>
<dbReference type="PROSITE" id="PS51900">
    <property type="entry name" value="CB"/>
    <property type="match status" value="1"/>
</dbReference>
<evidence type="ECO:0000259" key="10">
    <source>
        <dbReference type="PROSITE" id="PS51898"/>
    </source>
</evidence>
<dbReference type="Pfam" id="PF00589">
    <property type="entry name" value="Phage_integrase"/>
    <property type="match status" value="1"/>
</dbReference>
<dbReference type="GO" id="GO:0051301">
    <property type="term" value="P:cell division"/>
    <property type="evidence" value="ECO:0007669"/>
    <property type="project" value="UniProtKB-KW"/>
</dbReference>
<evidence type="ECO:0000256" key="5">
    <source>
        <dbReference type="ARBA" id="ARBA00022908"/>
    </source>
</evidence>
<evidence type="ECO:0000256" key="1">
    <source>
        <dbReference type="ARBA" id="ARBA00004496"/>
    </source>
</evidence>
<accession>A0A7W0CUZ2</accession>
<keyword evidence="3" id="KW-0132">Cell division</keyword>
<comment type="subcellular location">
    <subcellularLocation>
        <location evidence="1">Cytoplasm</location>
    </subcellularLocation>
</comment>
<dbReference type="RefSeq" id="WP_181616479.1">
    <property type="nucleotide sequence ID" value="NZ_BAABAM010000015.1"/>
</dbReference>
<evidence type="ECO:0000256" key="6">
    <source>
        <dbReference type="ARBA" id="ARBA00023125"/>
    </source>
</evidence>
<comment type="caution">
    <text evidence="12">The sequence shown here is derived from an EMBL/GenBank/DDBJ whole genome shotgun (WGS) entry which is preliminary data.</text>
</comment>
<dbReference type="InterPro" id="IPR004107">
    <property type="entry name" value="Integrase_SAM-like_N"/>
</dbReference>
<dbReference type="GO" id="GO:0006310">
    <property type="term" value="P:DNA recombination"/>
    <property type="evidence" value="ECO:0007669"/>
    <property type="project" value="UniProtKB-KW"/>
</dbReference>
<evidence type="ECO:0000313" key="13">
    <source>
        <dbReference type="Proteomes" id="UP000530928"/>
    </source>
</evidence>
<dbReference type="Gene3D" id="1.10.443.10">
    <property type="entry name" value="Intergrase catalytic core"/>
    <property type="match status" value="1"/>
</dbReference>
<dbReference type="SUPFAM" id="SSF56349">
    <property type="entry name" value="DNA breaking-rejoining enzymes"/>
    <property type="match status" value="1"/>
</dbReference>
<reference evidence="12 13" key="1">
    <citation type="submission" date="2020-07" db="EMBL/GenBank/DDBJ databases">
        <title>Genomic Encyclopedia of Type Strains, Phase IV (KMG-IV): sequencing the most valuable type-strain genomes for metagenomic binning, comparative biology and taxonomic classification.</title>
        <authorList>
            <person name="Goeker M."/>
        </authorList>
    </citation>
    <scope>NUCLEOTIDE SEQUENCE [LARGE SCALE GENOMIC DNA]</scope>
    <source>
        <strain evidence="12 13">DSM 45533</strain>
    </source>
</reference>
<evidence type="ECO:0000256" key="8">
    <source>
        <dbReference type="ARBA" id="ARBA00023306"/>
    </source>
</evidence>
<keyword evidence="7" id="KW-0233">DNA recombination</keyword>
<dbReference type="InterPro" id="IPR050090">
    <property type="entry name" value="Tyrosine_recombinase_XerCD"/>
</dbReference>
<dbReference type="InterPro" id="IPR010998">
    <property type="entry name" value="Integrase_recombinase_N"/>
</dbReference>
<dbReference type="InterPro" id="IPR002104">
    <property type="entry name" value="Integrase_catalytic"/>
</dbReference>
<dbReference type="PANTHER" id="PTHR30349:SF77">
    <property type="entry name" value="TYROSINE RECOMBINASE XERC"/>
    <property type="match status" value="1"/>
</dbReference>
<dbReference type="Gene3D" id="1.10.150.130">
    <property type="match status" value="1"/>
</dbReference>
<dbReference type="Proteomes" id="UP000530928">
    <property type="component" value="Unassembled WGS sequence"/>
</dbReference>
<proteinExistence type="predicted"/>
<organism evidence="12 13">
    <name type="scientific">Nonomuraea soli</name>
    <dbReference type="NCBI Taxonomy" id="1032476"/>
    <lineage>
        <taxon>Bacteria</taxon>
        <taxon>Bacillati</taxon>
        <taxon>Actinomycetota</taxon>
        <taxon>Actinomycetes</taxon>
        <taxon>Streptosporangiales</taxon>
        <taxon>Streptosporangiaceae</taxon>
        <taxon>Nonomuraea</taxon>
    </lineage>
</organism>
<keyword evidence="4" id="KW-0159">Chromosome partition</keyword>
<dbReference type="InterPro" id="IPR011010">
    <property type="entry name" value="DNA_brk_join_enz"/>
</dbReference>
<dbReference type="PANTHER" id="PTHR30349">
    <property type="entry name" value="PHAGE INTEGRASE-RELATED"/>
    <property type="match status" value="1"/>
</dbReference>
<dbReference type="PROSITE" id="PS51898">
    <property type="entry name" value="TYR_RECOMBINASE"/>
    <property type="match status" value="1"/>
</dbReference>
<keyword evidence="2" id="KW-0963">Cytoplasm</keyword>
<dbReference type="GO" id="GO:0005737">
    <property type="term" value="C:cytoplasm"/>
    <property type="evidence" value="ECO:0007669"/>
    <property type="project" value="UniProtKB-SubCell"/>
</dbReference>
<evidence type="ECO:0000256" key="7">
    <source>
        <dbReference type="ARBA" id="ARBA00023172"/>
    </source>
</evidence>
<dbReference type="GO" id="GO:0007059">
    <property type="term" value="P:chromosome segregation"/>
    <property type="evidence" value="ECO:0007669"/>
    <property type="project" value="UniProtKB-KW"/>
</dbReference>
<feature type="domain" description="Tyr recombinase" evidence="10">
    <location>
        <begin position="109"/>
        <end position="301"/>
    </location>
</feature>
<evidence type="ECO:0000256" key="3">
    <source>
        <dbReference type="ARBA" id="ARBA00022618"/>
    </source>
</evidence>
<keyword evidence="13" id="KW-1185">Reference proteome</keyword>
<evidence type="ECO:0000256" key="4">
    <source>
        <dbReference type="ARBA" id="ARBA00022829"/>
    </source>
</evidence>
<dbReference type="InterPro" id="IPR044068">
    <property type="entry name" value="CB"/>
</dbReference>
<feature type="domain" description="Core-binding (CB)" evidence="11">
    <location>
        <begin position="13"/>
        <end position="92"/>
    </location>
</feature>
<evidence type="ECO:0000256" key="2">
    <source>
        <dbReference type="ARBA" id="ARBA00022490"/>
    </source>
</evidence>
<keyword evidence="5" id="KW-0229">DNA integration</keyword>